<keyword evidence="3" id="KW-1185">Reference proteome</keyword>
<evidence type="ECO:0000313" key="2">
    <source>
        <dbReference type="EMBL" id="GBM98323.1"/>
    </source>
</evidence>
<organism evidence="2 3">
    <name type="scientific">Araneus ventricosus</name>
    <name type="common">Orbweaver spider</name>
    <name type="synonym">Epeira ventricosa</name>
    <dbReference type="NCBI Taxonomy" id="182803"/>
    <lineage>
        <taxon>Eukaryota</taxon>
        <taxon>Metazoa</taxon>
        <taxon>Ecdysozoa</taxon>
        <taxon>Arthropoda</taxon>
        <taxon>Chelicerata</taxon>
        <taxon>Arachnida</taxon>
        <taxon>Araneae</taxon>
        <taxon>Araneomorphae</taxon>
        <taxon>Entelegynae</taxon>
        <taxon>Araneoidea</taxon>
        <taxon>Araneidae</taxon>
        <taxon>Araneus</taxon>
    </lineage>
</organism>
<comment type="caution">
    <text evidence="2">The sequence shown here is derived from an EMBL/GenBank/DDBJ whole genome shotgun (WGS) entry which is preliminary data.</text>
</comment>
<evidence type="ECO:0000256" key="1">
    <source>
        <dbReference type="SAM" id="MobiDB-lite"/>
    </source>
</evidence>
<gene>
    <name evidence="2" type="ORF">AVEN_113421_1</name>
</gene>
<protein>
    <submittedName>
        <fullName evidence="2">Uncharacterized protein</fullName>
    </submittedName>
</protein>
<sequence length="116" mass="13292">MNAYYDKKKSGKLSFHKGEIKAVIRNPKTTGESTKTQPRYRGSMVVTEILPSETYTISQLEPRNGRPYTTIAHVSQLKAWKCWNEDDDDSSANSDDEPEMQRPKQTVRYGAFTSDR</sequence>
<name>A0A4Y2K6G5_ARAVE</name>
<dbReference type="AlphaFoldDB" id="A0A4Y2K6G5"/>
<dbReference type="Proteomes" id="UP000499080">
    <property type="component" value="Unassembled WGS sequence"/>
</dbReference>
<feature type="compositionally biased region" description="Acidic residues" evidence="1">
    <location>
        <begin position="85"/>
        <end position="98"/>
    </location>
</feature>
<accession>A0A4Y2K6G5</accession>
<evidence type="ECO:0000313" key="3">
    <source>
        <dbReference type="Proteomes" id="UP000499080"/>
    </source>
</evidence>
<dbReference type="OrthoDB" id="6511622at2759"/>
<dbReference type="EMBL" id="BGPR01004313">
    <property type="protein sequence ID" value="GBM98323.1"/>
    <property type="molecule type" value="Genomic_DNA"/>
</dbReference>
<reference evidence="2 3" key="1">
    <citation type="journal article" date="2019" name="Sci. Rep.">
        <title>Orb-weaving spider Araneus ventricosus genome elucidates the spidroin gene catalogue.</title>
        <authorList>
            <person name="Kono N."/>
            <person name="Nakamura H."/>
            <person name="Ohtoshi R."/>
            <person name="Moran D.A.P."/>
            <person name="Shinohara A."/>
            <person name="Yoshida Y."/>
            <person name="Fujiwara M."/>
            <person name="Mori M."/>
            <person name="Tomita M."/>
            <person name="Arakawa K."/>
        </authorList>
    </citation>
    <scope>NUCLEOTIDE SEQUENCE [LARGE SCALE GENOMIC DNA]</scope>
</reference>
<feature type="region of interest" description="Disordered" evidence="1">
    <location>
        <begin position="85"/>
        <end position="116"/>
    </location>
</feature>
<proteinExistence type="predicted"/>